<evidence type="ECO:0008006" key="6">
    <source>
        <dbReference type="Google" id="ProtNLM"/>
    </source>
</evidence>
<evidence type="ECO:0000313" key="2">
    <source>
        <dbReference type="EMBL" id="KAH9835563.1"/>
    </source>
</evidence>
<dbReference type="GeneID" id="72004661"/>
<dbReference type="RefSeq" id="XP_047777940.1">
    <property type="nucleotide sequence ID" value="XM_047923929.1"/>
</dbReference>
<keyword evidence="1" id="KW-0732">Signal</keyword>
<sequence>MPSVNRLLRLALQAACLAALTGVTIRSPSAVASPLPMPLWKSRTTDLVQRSSLATRIYDDLSYVGNDTRSGVAKHVIADYDAMPSTSSPQKRQGDANLMSNFGLMNTYSTRMTQNAQTINSLASQPEAQRSANFNQEYASAVSEFHENFLGFQTVLGELAADKGLANYNQASEMETMLKNMVNAAKYALNDTYNMVNGIPGLGPVLGPVVYQIKCLIDEILDATENMTDALLNDMENILPLLKALDGQAAQTACAAGIEIANICIPL</sequence>
<dbReference type="Proteomes" id="UP000298390">
    <property type="component" value="Unassembled WGS sequence"/>
</dbReference>
<reference evidence="2 5" key="2">
    <citation type="journal article" date="2021" name="Environ. Microbiol.">
        <title>Gene family expansions and transcriptome signatures uncover fungal adaptations to wood decay.</title>
        <authorList>
            <person name="Hage H."/>
            <person name="Miyauchi S."/>
            <person name="Viragh M."/>
            <person name="Drula E."/>
            <person name="Min B."/>
            <person name="Chaduli D."/>
            <person name="Navarro D."/>
            <person name="Favel A."/>
            <person name="Norest M."/>
            <person name="Lesage-Meessen L."/>
            <person name="Balint B."/>
            <person name="Merenyi Z."/>
            <person name="de Eugenio L."/>
            <person name="Morin E."/>
            <person name="Martinez A.T."/>
            <person name="Baldrian P."/>
            <person name="Stursova M."/>
            <person name="Martinez M.J."/>
            <person name="Novotny C."/>
            <person name="Magnuson J.K."/>
            <person name="Spatafora J.W."/>
            <person name="Maurice S."/>
            <person name="Pangilinan J."/>
            <person name="Andreopoulos W."/>
            <person name="LaButti K."/>
            <person name="Hundley H."/>
            <person name="Na H."/>
            <person name="Kuo A."/>
            <person name="Barry K."/>
            <person name="Lipzen A."/>
            <person name="Henrissat B."/>
            <person name="Riley R."/>
            <person name="Ahrendt S."/>
            <person name="Nagy L.G."/>
            <person name="Grigoriev I.V."/>
            <person name="Martin F."/>
            <person name="Rosso M.N."/>
        </authorList>
    </citation>
    <scope>NUCLEOTIDE SEQUENCE [LARGE SCALE GENOMIC DNA]</scope>
    <source>
        <strain evidence="2 5">CIRM-BRFM 1785</strain>
    </source>
</reference>
<evidence type="ECO:0000313" key="5">
    <source>
        <dbReference type="Proteomes" id="UP000814176"/>
    </source>
</evidence>
<evidence type="ECO:0000313" key="3">
    <source>
        <dbReference type="EMBL" id="TFY69745.1"/>
    </source>
</evidence>
<dbReference type="AlphaFoldDB" id="A0A4Y9Z4X4"/>
<evidence type="ECO:0000256" key="1">
    <source>
        <dbReference type="SAM" id="SignalP"/>
    </source>
</evidence>
<dbReference type="Proteomes" id="UP000814176">
    <property type="component" value="Unassembled WGS sequence"/>
</dbReference>
<dbReference type="OrthoDB" id="2497682at2759"/>
<dbReference type="EMBL" id="SEKV01000005">
    <property type="protein sequence ID" value="TFY69745.1"/>
    <property type="molecule type" value="Genomic_DNA"/>
</dbReference>
<gene>
    <name evidence="2" type="ORF">C8Q71DRAFT_762591</name>
    <name evidence="3" type="ORF">EVJ58_g213</name>
</gene>
<accession>A0A4Y9Z4X4</accession>
<comment type="caution">
    <text evidence="3">The sequence shown here is derived from an EMBL/GenBank/DDBJ whole genome shotgun (WGS) entry which is preliminary data.</text>
</comment>
<feature type="signal peptide" evidence="1">
    <location>
        <begin position="1"/>
        <end position="22"/>
    </location>
</feature>
<feature type="chain" id="PRO_5021302889" description="Secreted protein" evidence="1">
    <location>
        <begin position="23"/>
        <end position="267"/>
    </location>
</feature>
<dbReference type="STRING" id="34475.A0A4Y9Z4X4"/>
<reference evidence="3 4" key="1">
    <citation type="submission" date="2019-01" db="EMBL/GenBank/DDBJ databases">
        <title>Genome sequencing of the rare red list fungi Fomitopsis rosea.</title>
        <authorList>
            <person name="Buettner E."/>
            <person name="Kellner H."/>
        </authorList>
    </citation>
    <scope>NUCLEOTIDE SEQUENCE [LARGE SCALE GENOMIC DNA]</scope>
    <source>
        <strain evidence="3 4">DSM 105464</strain>
    </source>
</reference>
<organism evidence="3 4">
    <name type="scientific">Rhodofomes roseus</name>
    <dbReference type="NCBI Taxonomy" id="34475"/>
    <lineage>
        <taxon>Eukaryota</taxon>
        <taxon>Fungi</taxon>
        <taxon>Dikarya</taxon>
        <taxon>Basidiomycota</taxon>
        <taxon>Agaricomycotina</taxon>
        <taxon>Agaricomycetes</taxon>
        <taxon>Polyporales</taxon>
        <taxon>Rhodofomes</taxon>
    </lineage>
</organism>
<proteinExistence type="predicted"/>
<keyword evidence="5" id="KW-1185">Reference proteome</keyword>
<dbReference type="EMBL" id="JADCUA010000012">
    <property type="protein sequence ID" value="KAH9835563.1"/>
    <property type="molecule type" value="Genomic_DNA"/>
</dbReference>
<protein>
    <recommendedName>
        <fullName evidence="6">Secreted protein</fullName>
    </recommendedName>
</protein>
<evidence type="ECO:0000313" key="4">
    <source>
        <dbReference type="Proteomes" id="UP000298390"/>
    </source>
</evidence>
<name>A0A4Y9Z4X4_9APHY</name>